<dbReference type="RefSeq" id="WP_138322764.1">
    <property type="nucleotide sequence ID" value="NZ_CP040463.1"/>
</dbReference>
<dbReference type="Proteomes" id="UP000306825">
    <property type="component" value="Chromosome"/>
</dbReference>
<accession>A0ABX5V6A8</accession>
<sequence length="62" mass="7152">MKLDKLKKDLRVTSVIKDHKVKFEDISVLEFTGKEWITHQKGCSDEVAIWLINGKIQIVVSL</sequence>
<dbReference type="EMBL" id="CP040463">
    <property type="protein sequence ID" value="QCT93773.1"/>
    <property type="molecule type" value="Genomic_DNA"/>
</dbReference>
<keyword evidence="2" id="KW-1185">Reference proteome</keyword>
<protein>
    <submittedName>
        <fullName evidence="1">Uncharacterized protein</fullName>
    </submittedName>
</protein>
<proteinExistence type="predicted"/>
<organism evidence="1 2">
    <name type="scientific">Caminibacter mediatlanticus TB-2</name>
    <dbReference type="NCBI Taxonomy" id="391592"/>
    <lineage>
        <taxon>Bacteria</taxon>
        <taxon>Pseudomonadati</taxon>
        <taxon>Campylobacterota</taxon>
        <taxon>Epsilonproteobacteria</taxon>
        <taxon>Nautiliales</taxon>
        <taxon>Nautiliaceae</taxon>
        <taxon>Caminibacter</taxon>
    </lineage>
</organism>
<gene>
    <name evidence="1" type="ORF">FE773_00840</name>
</gene>
<name>A0ABX5V6A8_9BACT</name>
<reference evidence="1 2" key="1">
    <citation type="submission" date="2019-05" db="EMBL/GenBank/DDBJ databases">
        <title>A comparative analysis of the Nautiliaceae.</title>
        <authorList>
            <person name="Grosche A."/>
            <person name="Smedile F."/>
            <person name="Vetriani C."/>
        </authorList>
    </citation>
    <scope>NUCLEOTIDE SEQUENCE [LARGE SCALE GENOMIC DNA]</scope>
    <source>
        <strain evidence="1 2">TB-2</strain>
    </source>
</reference>
<evidence type="ECO:0000313" key="2">
    <source>
        <dbReference type="Proteomes" id="UP000306825"/>
    </source>
</evidence>
<evidence type="ECO:0000313" key="1">
    <source>
        <dbReference type="EMBL" id="QCT93773.1"/>
    </source>
</evidence>